<dbReference type="HOGENOM" id="CLU_134829_1_0_2"/>
<accession>H2C8N3</accession>
<dbReference type="InterPro" id="IPR002739">
    <property type="entry name" value="PAB1135-like"/>
</dbReference>
<dbReference type="Gene3D" id="3.30.1440.10">
    <property type="match status" value="1"/>
</dbReference>
<gene>
    <name evidence="2" type="ORF">MetMK1DRAFT_00029480</name>
</gene>
<evidence type="ECO:0000313" key="3">
    <source>
        <dbReference type="Proteomes" id="UP000003980"/>
    </source>
</evidence>
<dbReference type="Proteomes" id="UP000003980">
    <property type="component" value="Unassembled WGS sequence"/>
</dbReference>
<dbReference type="HAMAP" id="MF_01112">
    <property type="entry name" value="UPF0201"/>
    <property type="match status" value="1"/>
</dbReference>
<proteinExistence type="inferred from homology"/>
<evidence type="ECO:0000256" key="1">
    <source>
        <dbReference type="HAMAP-Rule" id="MF_01112"/>
    </source>
</evidence>
<comment type="similarity">
    <text evidence="1">Belongs to the UPF0201 family.</text>
</comment>
<reference evidence="2 3" key="1">
    <citation type="submission" date="2012-01" db="EMBL/GenBank/DDBJ databases">
        <title>Improved High-Quality Draft sequence of Metallosphaera yellowstonensis MK1.</title>
        <authorList>
            <consortium name="US DOE Joint Genome Institute"/>
            <person name="Lucas S."/>
            <person name="Han J."/>
            <person name="Cheng J.-F."/>
            <person name="Goodwin L."/>
            <person name="Pitluck S."/>
            <person name="Peters L."/>
            <person name="Teshima H."/>
            <person name="Detter J.C."/>
            <person name="Han C."/>
            <person name="Tapia R."/>
            <person name="Land M."/>
            <person name="Hauser L."/>
            <person name="Kyrpides N."/>
            <person name="Kozubal M."/>
            <person name="Macur R.E."/>
            <person name="Jay Z."/>
            <person name="Inskeep W."/>
            <person name="Woyke T."/>
        </authorList>
    </citation>
    <scope>NUCLEOTIDE SEQUENCE [LARGE SCALE GENOMIC DNA]</scope>
    <source>
        <strain evidence="2 3">MK1</strain>
    </source>
</reference>
<dbReference type="EMBL" id="JH597770">
    <property type="protein sequence ID" value="EHP68509.1"/>
    <property type="molecule type" value="Genomic_DNA"/>
</dbReference>
<dbReference type="PANTHER" id="PTHR39652">
    <property type="entry name" value="UPF0201 PROTEIN TK1335"/>
    <property type="match status" value="1"/>
</dbReference>
<dbReference type="SUPFAM" id="SSF55282">
    <property type="entry name" value="RL5-like"/>
    <property type="match status" value="1"/>
</dbReference>
<dbReference type="NCBIfam" id="NF001687">
    <property type="entry name" value="PRK00447.1"/>
    <property type="match status" value="1"/>
</dbReference>
<dbReference type="RefSeq" id="WP_009075004.1">
    <property type="nucleotide sequence ID" value="NZ_JH597770.1"/>
</dbReference>
<keyword evidence="3" id="KW-1185">Reference proteome</keyword>
<protein>
    <recommendedName>
        <fullName evidence="1">UPF0201 protein MetMK1DRAFT_00029480</fullName>
    </recommendedName>
</protein>
<dbReference type="eggNOG" id="arCOG01043">
    <property type="taxonomic scope" value="Archaea"/>
</dbReference>
<organism evidence="2 3">
    <name type="scientific">Metallosphaera yellowstonensis MK1</name>
    <dbReference type="NCBI Taxonomy" id="671065"/>
    <lineage>
        <taxon>Archaea</taxon>
        <taxon>Thermoproteota</taxon>
        <taxon>Thermoprotei</taxon>
        <taxon>Sulfolobales</taxon>
        <taxon>Sulfolobaceae</taxon>
        <taxon>Metallosphaera</taxon>
    </lineage>
</organism>
<dbReference type="InterPro" id="IPR022803">
    <property type="entry name" value="Ribosomal_uL5_dom_sf"/>
</dbReference>
<dbReference type="PANTHER" id="PTHR39652:SF1">
    <property type="entry name" value="UPF0201 PROTEIN TK1335"/>
    <property type="match status" value="1"/>
</dbReference>
<dbReference type="STRING" id="671065.MetMK1DRAFT_00029480"/>
<dbReference type="AlphaFoldDB" id="H2C8N3"/>
<sequence length="145" mass="16665">MTKVVVTAELRPSEDVDKVKVAIANFFDYTTIRREKGGRFEVLIAESETLKSLTKVHRALREERILDAARKYMRRGVEGDRLTFMIHKQAAYVGKLTFVDEENESPLGPITFTIIHKEPEKVVDWLAPRTSRGRPLWENPIPDEG</sequence>
<name>H2C8N3_9CREN</name>
<dbReference type="OrthoDB" id="7819at2157"/>
<evidence type="ECO:0000313" key="2">
    <source>
        <dbReference type="EMBL" id="EHP68509.1"/>
    </source>
</evidence>
<dbReference type="Pfam" id="PF01877">
    <property type="entry name" value="RNA_binding"/>
    <property type="match status" value="1"/>
</dbReference>